<dbReference type="Proteomes" id="UP000287401">
    <property type="component" value="Unassembled WGS sequence"/>
</dbReference>
<dbReference type="PANTHER" id="PTHR43788">
    <property type="entry name" value="DNA2/NAM7 HELICASE FAMILY MEMBER"/>
    <property type="match status" value="1"/>
</dbReference>
<dbReference type="SUPFAM" id="SSF52540">
    <property type="entry name" value="P-loop containing nucleoside triphosphate hydrolases"/>
    <property type="match status" value="1"/>
</dbReference>
<dbReference type="GO" id="GO:0043139">
    <property type="term" value="F:5'-3' DNA helicase activity"/>
    <property type="evidence" value="ECO:0007669"/>
    <property type="project" value="TreeGrafter"/>
</dbReference>
<evidence type="ECO:0000313" key="7">
    <source>
        <dbReference type="EMBL" id="RSU55065.1"/>
    </source>
</evidence>
<name>A0A430BQS7_SPHYA</name>
<evidence type="ECO:0000313" key="8">
    <source>
        <dbReference type="Proteomes" id="UP000287401"/>
    </source>
</evidence>
<evidence type="ECO:0000256" key="3">
    <source>
        <dbReference type="ARBA" id="ARBA00022806"/>
    </source>
</evidence>
<evidence type="ECO:0000259" key="6">
    <source>
        <dbReference type="Pfam" id="PF13482"/>
    </source>
</evidence>
<dbReference type="Pfam" id="PF13482">
    <property type="entry name" value="RNase_H_2"/>
    <property type="match status" value="1"/>
</dbReference>
<comment type="caution">
    <text evidence="7">The sequence shown here is derived from an EMBL/GenBank/DDBJ whole genome shotgun (WGS) entry which is preliminary data.</text>
</comment>
<dbReference type="Pfam" id="PF13087">
    <property type="entry name" value="AAA_12"/>
    <property type="match status" value="1"/>
</dbReference>
<dbReference type="RefSeq" id="WP_125999270.1">
    <property type="nucleotide sequence ID" value="NZ_QRAL01000023.1"/>
</dbReference>
<gene>
    <name evidence="7" type="ORF">DAH51_18415</name>
</gene>
<evidence type="ECO:0000259" key="5">
    <source>
        <dbReference type="Pfam" id="PF13087"/>
    </source>
</evidence>
<accession>A0A430BQS7</accession>
<feature type="domain" description="DNA2/NAM7 helicase-like C-terminal" evidence="5">
    <location>
        <begin position="892"/>
        <end position="1079"/>
    </location>
</feature>
<protein>
    <submittedName>
        <fullName evidence="7">TM0106 family RecB-like putative nuclease</fullName>
    </submittedName>
</protein>
<feature type="domain" description="YprB ribonuclease H-like" evidence="6">
    <location>
        <begin position="315"/>
        <end position="492"/>
    </location>
</feature>
<dbReference type="AlphaFoldDB" id="A0A430BQS7"/>
<keyword evidence="3" id="KW-0347">Helicase</keyword>
<dbReference type="CDD" id="cd18808">
    <property type="entry name" value="SF1_C_Upf1"/>
    <property type="match status" value="1"/>
</dbReference>
<dbReference type="PANTHER" id="PTHR43788:SF8">
    <property type="entry name" value="DNA-BINDING PROTEIN SMUBP-2"/>
    <property type="match status" value="1"/>
</dbReference>
<dbReference type="InterPro" id="IPR027417">
    <property type="entry name" value="P-loop_NTPase"/>
</dbReference>
<dbReference type="InterPro" id="IPR019993">
    <property type="entry name" value="RecB_nuclease_TM0106_put"/>
</dbReference>
<dbReference type="SUPFAM" id="SSF53098">
    <property type="entry name" value="Ribonuclease H-like"/>
    <property type="match status" value="1"/>
</dbReference>
<proteinExistence type="predicted"/>
<evidence type="ECO:0000256" key="1">
    <source>
        <dbReference type="ARBA" id="ARBA00022741"/>
    </source>
</evidence>
<organism evidence="7 8">
    <name type="scientific">Sphingobium yanoikuyae</name>
    <name type="common">Sphingomonas yanoikuyae</name>
    <dbReference type="NCBI Taxonomy" id="13690"/>
    <lineage>
        <taxon>Bacteria</taxon>
        <taxon>Pseudomonadati</taxon>
        <taxon>Pseudomonadota</taxon>
        <taxon>Alphaproteobacteria</taxon>
        <taxon>Sphingomonadales</taxon>
        <taxon>Sphingomonadaceae</taxon>
        <taxon>Sphingobium</taxon>
    </lineage>
</organism>
<dbReference type="Gene3D" id="3.40.50.300">
    <property type="entry name" value="P-loop containing nucleotide triphosphate hydrolases"/>
    <property type="match status" value="2"/>
</dbReference>
<dbReference type="EMBL" id="QRAL01000023">
    <property type="protein sequence ID" value="RSU55065.1"/>
    <property type="molecule type" value="Genomic_DNA"/>
</dbReference>
<sequence length="1111" mass="121491">MRMLDGKLRLSASDLMRFKGCRHATTLDLRLMEVGDIKPAADGDEAVLLQRQGDAHELAFLESLRQSGRSIVEIPKDGIPLERSVELTVEAMGHGPDVIFQGALLGGAWGGYTDFLERIDRPSALGPWSYEVVDTKLKRKPDPKHVLQLSLYSDLLTDVQKVRPEAAHLQLGDGSRFSVRLTDVASYARNARDVFETFLDERPETRSDPVSGCGLCRWKDHCRAEWEASDSLSLVAGITKSQRGKLEAFGIATLNALADVEGRIPKLSPDVQSRLATQAKLQRKRRAGGPPGFELRDFQPGKGFGLLPQPDEGDLFYDIEGDPYYEGGLEYLHGVWFRDQGEWTFRAFWAHDRAAEGQAVADLLEFFVGHLRAHPHARIYHYANYEIAALRRLTAAHRVGEAAMDQLQRERRFVDLFKVVSGSLIASEKGYSIKDLEAFYMPKRDADVATAGASVAFYENWRETGDDQLLEKIYDYNRTDCISTQLLRDWLVADVRPADMPWPRLGEVPDAGALSNVAEEDAEVEALRSRLAPVRARLGDEVADLLLDLNFFHKREDKPAWWAIFDRLAQESEDLLDDLECIQGLEAIGDPIKVTAKSFERTYRFPAQETKLRTGKKPCVKPAEMPEDIDLRELDATAGTLVLRRSTAKGPLPDRLDLIPGKPIANATLRNAVAAVTEDIIQDTGRARAIEQLLTRSVPEFRSGSRVGGIIDPDGDLPSQTSAAIADMAGTTLAIQGPPGTGKTYVSALSIVDLVRAGKRVAVSSNSHKAIGNLLEAIATRAAGEGLDCQVVQKANDDGDDDTHPGITLVQSNDAPEIGAADVMGATAWHFARYDAPSYDYLFVDEAGQVSLANIMAMSRAAHNLVLVGDPMQLPQPLQGTHPGRSGESCLEYLIDGHRVVPDDRGIFMPVSRRMHPTICSFISAAVYEDRLHPDEAAGGQALDAADGSSLIGAGVRMVAHMGRSQVCPEEIDAIRAHIAKVLGSTYRGRDGAERTVGHGDILVVAPYNAQVNALRAALPAGIRVGTVDRFQGQEAPVCLVSMTTSSGEELPRDIDFLFSLNRINVAVSRAQASAVVFASPLLLETPCRTVAEMVLVNALCLLREHGGDSF</sequence>
<keyword evidence="1" id="KW-0547">Nucleotide-binding</keyword>
<dbReference type="InterPro" id="IPR012337">
    <property type="entry name" value="RNaseH-like_sf"/>
</dbReference>
<keyword evidence="2" id="KW-0378">Hydrolase</keyword>
<dbReference type="InterPro" id="IPR050534">
    <property type="entry name" value="Coronavir_polyprotein_1ab"/>
</dbReference>
<dbReference type="InterPro" id="IPR038720">
    <property type="entry name" value="YprB_RNase_H-like_dom"/>
</dbReference>
<dbReference type="InterPro" id="IPR047187">
    <property type="entry name" value="SF1_C_Upf1"/>
</dbReference>
<dbReference type="InterPro" id="IPR041679">
    <property type="entry name" value="DNA2/NAM7-like_C"/>
</dbReference>
<dbReference type="Pfam" id="PF13604">
    <property type="entry name" value="AAA_30"/>
    <property type="match status" value="1"/>
</dbReference>
<dbReference type="NCBIfam" id="TIGR03491">
    <property type="entry name" value="TM0106 family RecB-like putative nuclease"/>
    <property type="match status" value="1"/>
</dbReference>
<reference evidence="7 8" key="1">
    <citation type="submission" date="2018-07" db="EMBL/GenBank/DDBJ databases">
        <title>Genomic and Epidemiologic Investigation of an Indolent Hospital Outbreak.</title>
        <authorList>
            <person name="Johnson R.C."/>
            <person name="Deming C."/>
            <person name="Conlan S."/>
            <person name="Zellmer C.J."/>
            <person name="Michelin A.V."/>
            <person name="Lee-Lin S."/>
            <person name="Thomas P.J."/>
            <person name="Park M."/>
            <person name="Weingarten R.A."/>
            <person name="Less J."/>
            <person name="Dekker J.P."/>
            <person name="Frank K.M."/>
            <person name="Musser K.A."/>
            <person name="Mcquiston J.R."/>
            <person name="Henderson D.K."/>
            <person name="Lau A.F."/>
            <person name="Palmore T.N."/>
            <person name="Segre J.A."/>
        </authorList>
    </citation>
    <scope>NUCLEOTIDE SEQUENCE [LARGE SCALE GENOMIC DNA]</scope>
    <source>
        <strain evidence="7 8">SK-NIH.Env6_1116</strain>
    </source>
</reference>
<dbReference type="GO" id="GO:0016787">
    <property type="term" value="F:hydrolase activity"/>
    <property type="evidence" value="ECO:0007669"/>
    <property type="project" value="UniProtKB-KW"/>
</dbReference>
<evidence type="ECO:0000256" key="2">
    <source>
        <dbReference type="ARBA" id="ARBA00022801"/>
    </source>
</evidence>
<keyword evidence="4" id="KW-0067">ATP-binding</keyword>
<dbReference type="GO" id="GO:0005524">
    <property type="term" value="F:ATP binding"/>
    <property type="evidence" value="ECO:0007669"/>
    <property type="project" value="UniProtKB-KW"/>
</dbReference>
<evidence type="ECO:0000256" key="4">
    <source>
        <dbReference type="ARBA" id="ARBA00022840"/>
    </source>
</evidence>
<dbReference type="CDD" id="cd17934">
    <property type="entry name" value="DEXXQc_Upf1-like"/>
    <property type="match status" value="1"/>
</dbReference>